<dbReference type="GO" id="GO:1904294">
    <property type="term" value="P:positive regulation of ERAD pathway"/>
    <property type="evidence" value="ECO:0007669"/>
    <property type="project" value="TreeGrafter"/>
</dbReference>
<organism evidence="2">
    <name type="scientific">Sesamum radiatum</name>
    <name type="common">Black benniseed</name>
    <dbReference type="NCBI Taxonomy" id="300843"/>
    <lineage>
        <taxon>Eukaryota</taxon>
        <taxon>Viridiplantae</taxon>
        <taxon>Streptophyta</taxon>
        <taxon>Embryophyta</taxon>
        <taxon>Tracheophyta</taxon>
        <taxon>Spermatophyta</taxon>
        <taxon>Magnoliopsida</taxon>
        <taxon>eudicotyledons</taxon>
        <taxon>Gunneridae</taxon>
        <taxon>Pentapetalae</taxon>
        <taxon>asterids</taxon>
        <taxon>lamiids</taxon>
        <taxon>Lamiales</taxon>
        <taxon>Pedaliaceae</taxon>
        <taxon>Sesamum</taxon>
    </lineage>
</organism>
<name>A0AAW2P059_SESRA</name>
<evidence type="ECO:0000256" key="1">
    <source>
        <dbReference type="SAM" id="Phobius"/>
    </source>
</evidence>
<keyword evidence="1" id="KW-0812">Transmembrane</keyword>
<proteinExistence type="predicted"/>
<gene>
    <name evidence="2" type="ORF">Sradi_4097900</name>
</gene>
<feature type="transmembrane region" description="Helical" evidence="1">
    <location>
        <begin position="28"/>
        <end position="48"/>
    </location>
</feature>
<dbReference type="InterPro" id="IPR019144">
    <property type="entry name" value="Membralin"/>
</dbReference>
<accession>A0AAW2P059</accession>
<reference evidence="2" key="1">
    <citation type="submission" date="2020-06" db="EMBL/GenBank/DDBJ databases">
        <authorList>
            <person name="Li T."/>
            <person name="Hu X."/>
            <person name="Zhang T."/>
            <person name="Song X."/>
            <person name="Zhang H."/>
            <person name="Dai N."/>
            <person name="Sheng W."/>
            <person name="Hou X."/>
            <person name="Wei L."/>
        </authorList>
    </citation>
    <scope>NUCLEOTIDE SEQUENCE</scope>
    <source>
        <strain evidence="2">G02</strain>
        <tissue evidence="2">Leaf</tissue>
    </source>
</reference>
<dbReference type="Pfam" id="PF09746">
    <property type="entry name" value="Membralin"/>
    <property type="match status" value="1"/>
</dbReference>
<dbReference type="GO" id="GO:0005783">
    <property type="term" value="C:endoplasmic reticulum"/>
    <property type="evidence" value="ECO:0007669"/>
    <property type="project" value="TreeGrafter"/>
</dbReference>
<dbReference type="PANTHER" id="PTHR21650">
    <property type="entry name" value="MEMBRALIN/KINETOCHORE PROTEIN NUF2"/>
    <property type="match status" value="1"/>
</dbReference>
<keyword evidence="1" id="KW-0472">Membrane</keyword>
<reference evidence="2" key="2">
    <citation type="journal article" date="2024" name="Plant">
        <title>Genomic evolution and insights into agronomic trait innovations of Sesamum species.</title>
        <authorList>
            <person name="Miao H."/>
            <person name="Wang L."/>
            <person name="Qu L."/>
            <person name="Liu H."/>
            <person name="Sun Y."/>
            <person name="Le M."/>
            <person name="Wang Q."/>
            <person name="Wei S."/>
            <person name="Zheng Y."/>
            <person name="Lin W."/>
            <person name="Duan Y."/>
            <person name="Cao H."/>
            <person name="Xiong S."/>
            <person name="Wang X."/>
            <person name="Wei L."/>
            <person name="Li C."/>
            <person name="Ma Q."/>
            <person name="Ju M."/>
            <person name="Zhao R."/>
            <person name="Li G."/>
            <person name="Mu C."/>
            <person name="Tian Q."/>
            <person name="Mei H."/>
            <person name="Zhang T."/>
            <person name="Gao T."/>
            <person name="Zhang H."/>
        </authorList>
    </citation>
    <scope>NUCLEOTIDE SEQUENCE</scope>
    <source>
        <strain evidence="2">G02</strain>
    </source>
</reference>
<dbReference type="GO" id="GO:0034976">
    <property type="term" value="P:response to endoplasmic reticulum stress"/>
    <property type="evidence" value="ECO:0007669"/>
    <property type="project" value="TreeGrafter"/>
</dbReference>
<sequence length="233" mass="26642">MDPEQTFIRVQERFSEMLTPRIRAKLEYFFLFLAITLFCILVVMHANYVQQPGCSSEFSSVQMSDASLFRLRAGLWSHNEAVNDVIDVHDTETDIEIEKPTNVDGNGLPHLATKSWLSWISSDTKRVRSQSGFWKTDNDALESQQEFPIGSERFKPASDDVTVKVSKDVPRSRFFISPKESLRAAIMHIGKKCMGVIFLFRLARRTLGGLWVRHDIFLTLPFPGMASNVYECN</sequence>
<dbReference type="AlphaFoldDB" id="A0AAW2P059"/>
<keyword evidence="1" id="KW-1133">Transmembrane helix</keyword>
<dbReference type="PANTHER" id="PTHR21650:SF4">
    <property type="entry name" value="MEMBRALIN"/>
    <property type="match status" value="1"/>
</dbReference>
<comment type="caution">
    <text evidence="2">The sequence shown here is derived from an EMBL/GenBank/DDBJ whole genome shotgun (WGS) entry which is preliminary data.</text>
</comment>
<protein>
    <submittedName>
        <fullName evidence="2">Membralin-like protein</fullName>
    </submittedName>
</protein>
<dbReference type="EMBL" id="JACGWJ010000018">
    <property type="protein sequence ID" value="KAL0349487.1"/>
    <property type="molecule type" value="Genomic_DNA"/>
</dbReference>
<evidence type="ECO:0000313" key="2">
    <source>
        <dbReference type="EMBL" id="KAL0349487.1"/>
    </source>
</evidence>